<dbReference type="Pfam" id="PF02633">
    <property type="entry name" value="Creatininase"/>
    <property type="match status" value="1"/>
</dbReference>
<comment type="cofactor">
    <cofactor evidence="1">
        <name>Zn(2+)</name>
        <dbReference type="ChEBI" id="CHEBI:29105"/>
    </cofactor>
</comment>
<dbReference type="GO" id="GO:0046872">
    <property type="term" value="F:metal ion binding"/>
    <property type="evidence" value="ECO:0007669"/>
    <property type="project" value="UniProtKB-KW"/>
</dbReference>
<keyword evidence="7" id="KW-1185">Reference proteome</keyword>
<dbReference type="InterPro" id="IPR003785">
    <property type="entry name" value="Creatininase/forma_Hydrolase"/>
</dbReference>
<dbReference type="HOGENOM" id="CLU_055029_3_1_7"/>
<dbReference type="GO" id="GO:0009231">
    <property type="term" value="P:riboflavin biosynthetic process"/>
    <property type="evidence" value="ECO:0007669"/>
    <property type="project" value="TreeGrafter"/>
</dbReference>
<dbReference type="Gene3D" id="3.40.50.10310">
    <property type="entry name" value="Creatininase"/>
    <property type="match status" value="1"/>
</dbReference>
<dbReference type="KEGG" id="dao:Desac_0462"/>
<organism evidence="6 7">
    <name type="scientific">Desulfobacca acetoxidans (strain ATCC 700848 / DSM 11109 / ASRB2)</name>
    <dbReference type="NCBI Taxonomy" id="880072"/>
    <lineage>
        <taxon>Bacteria</taxon>
        <taxon>Pseudomonadati</taxon>
        <taxon>Thermodesulfobacteriota</taxon>
        <taxon>Desulfobaccia</taxon>
        <taxon>Desulfobaccales</taxon>
        <taxon>Desulfobaccaceae</taxon>
        <taxon>Desulfobacca</taxon>
    </lineage>
</organism>
<keyword evidence="4" id="KW-0862">Zinc</keyword>
<sequence>MLISQLTMPEFEAAMAKTETVVIPFGSVEEHGPHLPLSTDTMHAQEVAARLAKRCPMLVAAPVHYGICRSTREHPGTISISGDALRTLALDLGREFYRQGCRRLILLTGHAGGTHVAALIEAGERLLVELPDLKIAVVNILQLLREVLVQYPGLVHTPGDSHAGEVETAIMLAARPELVSGKAPAEWPRFPKFVLVRRKRKFWPGGVWGDPTQANAEQGEQILNLEVQFLLELLNTMNNMED</sequence>
<evidence type="ECO:0000256" key="3">
    <source>
        <dbReference type="ARBA" id="ARBA00022801"/>
    </source>
</evidence>
<name>F2NF09_DESAR</name>
<proteinExistence type="inferred from homology"/>
<dbReference type="GO" id="GO:0016811">
    <property type="term" value="F:hydrolase activity, acting on carbon-nitrogen (but not peptide) bonds, in linear amides"/>
    <property type="evidence" value="ECO:0007669"/>
    <property type="project" value="TreeGrafter"/>
</dbReference>
<evidence type="ECO:0000256" key="5">
    <source>
        <dbReference type="ARBA" id="ARBA00024029"/>
    </source>
</evidence>
<dbReference type="STRING" id="880072.Desac_0462"/>
<dbReference type="SUPFAM" id="SSF102215">
    <property type="entry name" value="Creatininase"/>
    <property type="match status" value="1"/>
</dbReference>
<keyword evidence="3" id="KW-0378">Hydrolase</keyword>
<evidence type="ECO:0000256" key="4">
    <source>
        <dbReference type="ARBA" id="ARBA00022833"/>
    </source>
</evidence>
<dbReference type="OrthoDB" id="9801445at2"/>
<dbReference type="InterPro" id="IPR024087">
    <property type="entry name" value="Creatininase-like_sf"/>
</dbReference>
<dbReference type="EMBL" id="CP002629">
    <property type="protein sequence ID" value="AEB08349.1"/>
    <property type="molecule type" value="Genomic_DNA"/>
</dbReference>
<reference evidence="7" key="2">
    <citation type="submission" date="2011-03" db="EMBL/GenBank/DDBJ databases">
        <title>The complete genome of Desulfobacca acetoxidans DSM 11109.</title>
        <authorList>
            <consortium name="US DOE Joint Genome Institute (JGI-PGF)"/>
            <person name="Lucas S."/>
            <person name="Copeland A."/>
            <person name="Lapidus A."/>
            <person name="Bruce D."/>
            <person name="Goodwin L."/>
            <person name="Pitluck S."/>
            <person name="Peters L."/>
            <person name="Kyrpides N."/>
            <person name="Mavromatis K."/>
            <person name="Ivanova N."/>
            <person name="Ovchinnikova G."/>
            <person name="Teshima H."/>
            <person name="Detter J.C."/>
            <person name="Han C."/>
            <person name="Land M."/>
            <person name="Hauser L."/>
            <person name="Markowitz V."/>
            <person name="Cheng J.-F."/>
            <person name="Hugenholtz P."/>
            <person name="Woyke T."/>
            <person name="Wu D."/>
            <person name="Spring S."/>
            <person name="Schueler E."/>
            <person name="Brambilla E."/>
            <person name="Klenk H.-P."/>
            <person name="Eisen J.A."/>
        </authorList>
    </citation>
    <scope>NUCLEOTIDE SEQUENCE [LARGE SCALE GENOMIC DNA]</scope>
    <source>
        <strain evidence="7">ATCC 700848 / DSM 11109 / ASRB2</strain>
    </source>
</reference>
<dbReference type="PANTHER" id="PTHR35005:SF1">
    <property type="entry name" value="2-AMINO-5-FORMYLAMINO-6-RIBOSYLAMINOPYRIMIDIN-4(3H)-ONE 5'-MONOPHOSPHATE DEFORMYLASE"/>
    <property type="match status" value="1"/>
</dbReference>
<evidence type="ECO:0000313" key="6">
    <source>
        <dbReference type="EMBL" id="AEB08349.1"/>
    </source>
</evidence>
<accession>F2NF09</accession>
<gene>
    <name evidence="6" type="ordered locus">Desac_0462</name>
</gene>
<protein>
    <submittedName>
        <fullName evidence="6">Creatininase</fullName>
    </submittedName>
</protein>
<reference evidence="6 7" key="1">
    <citation type="journal article" date="2011" name="Stand. Genomic Sci.">
        <title>Complete genome sequence of the acetate-degrading sulfate reducer Desulfobacca acetoxidans type strain (ASRB2).</title>
        <authorList>
            <person name="Goker M."/>
            <person name="Teshima H."/>
            <person name="Lapidus A."/>
            <person name="Nolan M."/>
            <person name="Lucas S."/>
            <person name="Hammon N."/>
            <person name="Deshpande S."/>
            <person name="Cheng J.F."/>
            <person name="Tapia R."/>
            <person name="Han C."/>
            <person name="Goodwin L."/>
            <person name="Pitluck S."/>
            <person name="Huntemann M."/>
            <person name="Liolios K."/>
            <person name="Ivanova N."/>
            <person name="Pagani I."/>
            <person name="Mavromatis K."/>
            <person name="Ovchinikova G."/>
            <person name="Pati A."/>
            <person name="Chen A."/>
            <person name="Palaniappan K."/>
            <person name="Land M."/>
            <person name="Hauser L."/>
            <person name="Brambilla E.M."/>
            <person name="Rohde M."/>
            <person name="Spring S."/>
            <person name="Detter J.C."/>
            <person name="Woyke T."/>
            <person name="Bristow J."/>
            <person name="Eisen J.A."/>
            <person name="Markowitz V."/>
            <person name="Hugenholtz P."/>
            <person name="Kyrpides N.C."/>
            <person name="Klenk H.P."/>
        </authorList>
    </citation>
    <scope>NUCLEOTIDE SEQUENCE [LARGE SCALE GENOMIC DNA]</scope>
    <source>
        <strain evidence="7">ATCC 700848 / DSM 11109 / ASRB2</strain>
    </source>
</reference>
<keyword evidence="2" id="KW-0479">Metal-binding</keyword>
<dbReference type="PANTHER" id="PTHR35005">
    <property type="entry name" value="3-DEHYDRO-SCYLLO-INOSOSE HYDROLASE"/>
    <property type="match status" value="1"/>
</dbReference>
<evidence type="ECO:0000256" key="2">
    <source>
        <dbReference type="ARBA" id="ARBA00022723"/>
    </source>
</evidence>
<dbReference type="RefSeq" id="WP_013705462.1">
    <property type="nucleotide sequence ID" value="NC_015388.1"/>
</dbReference>
<dbReference type="Proteomes" id="UP000000483">
    <property type="component" value="Chromosome"/>
</dbReference>
<evidence type="ECO:0000313" key="7">
    <source>
        <dbReference type="Proteomes" id="UP000000483"/>
    </source>
</evidence>
<evidence type="ECO:0000256" key="1">
    <source>
        <dbReference type="ARBA" id="ARBA00001947"/>
    </source>
</evidence>
<dbReference type="eggNOG" id="COG1402">
    <property type="taxonomic scope" value="Bacteria"/>
</dbReference>
<dbReference type="AlphaFoldDB" id="F2NF09"/>
<comment type="similarity">
    <text evidence="5">Belongs to the creatininase superfamily.</text>
</comment>